<dbReference type="InterPro" id="IPR012442">
    <property type="entry name" value="DUF1645_plant"/>
</dbReference>
<dbReference type="Pfam" id="PF07816">
    <property type="entry name" value="DUF1645"/>
    <property type="match status" value="1"/>
</dbReference>
<protein>
    <submittedName>
        <fullName evidence="2">Uncharacterized protein</fullName>
    </submittedName>
</protein>
<evidence type="ECO:0000313" key="2">
    <source>
        <dbReference type="EMBL" id="KAE9605267.1"/>
    </source>
</evidence>
<sequence length="257" mass="28989">MEVMVAPTPFDFNFNTNCSSPYITPPSSPQPFPTLSIPSSFHHRQLNNNNNNIDFDFNFSCHLDRPSLSAEEEIFLDGKNKSIKVANNEAIKSEEKTQQQKQNPDSENVSEITVTVSSISSNNRKTITPTYASFLSSISFTKGYRKWRLKDFLLFRSASEGRTTNKDPLRKYTVLSKTTTYEDVKNSSFRSTENSGSVSSRRGPVSAHELHYTVNRAASKELRKKTLLPYKQGLLGCLGLNHDVNHITTRIGSVERL</sequence>
<dbReference type="PANTHER" id="PTHR33095">
    <property type="entry name" value="OS07G0619500 PROTEIN"/>
    <property type="match status" value="1"/>
</dbReference>
<feature type="compositionally biased region" description="Low complexity" evidence="1">
    <location>
        <begin position="195"/>
        <end position="206"/>
    </location>
</feature>
<organism evidence="2 3">
    <name type="scientific">Lupinus albus</name>
    <name type="common">White lupine</name>
    <name type="synonym">Lupinus termis</name>
    <dbReference type="NCBI Taxonomy" id="3870"/>
    <lineage>
        <taxon>Eukaryota</taxon>
        <taxon>Viridiplantae</taxon>
        <taxon>Streptophyta</taxon>
        <taxon>Embryophyta</taxon>
        <taxon>Tracheophyta</taxon>
        <taxon>Spermatophyta</taxon>
        <taxon>Magnoliopsida</taxon>
        <taxon>eudicotyledons</taxon>
        <taxon>Gunneridae</taxon>
        <taxon>Pentapetalae</taxon>
        <taxon>rosids</taxon>
        <taxon>fabids</taxon>
        <taxon>Fabales</taxon>
        <taxon>Fabaceae</taxon>
        <taxon>Papilionoideae</taxon>
        <taxon>50 kb inversion clade</taxon>
        <taxon>genistoids sensu lato</taxon>
        <taxon>core genistoids</taxon>
        <taxon>Genisteae</taxon>
        <taxon>Lupinus</taxon>
    </lineage>
</organism>
<dbReference type="Proteomes" id="UP000447434">
    <property type="component" value="Chromosome 10"/>
</dbReference>
<evidence type="ECO:0000256" key="1">
    <source>
        <dbReference type="SAM" id="MobiDB-lite"/>
    </source>
</evidence>
<reference evidence="3" key="1">
    <citation type="journal article" date="2020" name="Nat. Commun.">
        <title>Genome sequence of the cluster root forming white lupin.</title>
        <authorList>
            <person name="Hufnagel B."/>
            <person name="Marques A."/>
            <person name="Soriano A."/>
            <person name="Marques L."/>
            <person name="Divol F."/>
            <person name="Doumas P."/>
            <person name="Sallet E."/>
            <person name="Mancinotti D."/>
            <person name="Carrere S."/>
            <person name="Marande W."/>
            <person name="Arribat S."/>
            <person name="Keller J."/>
            <person name="Huneau C."/>
            <person name="Blein T."/>
            <person name="Aime D."/>
            <person name="Laguerre M."/>
            <person name="Taylor J."/>
            <person name="Schubert V."/>
            <person name="Nelson M."/>
            <person name="Geu-Flores F."/>
            <person name="Crespi M."/>
            <person name="Gallardo-Guerrero K."/>
            <person name="Delaux P.-M."/>
            <person name="Salse J."/>
            <person name="Berges H."/>
            <person name="Guyot R."/>
            <person name="Gouzy J."/>
            <person name="Peret B."/>
        </authorList>
    </citation>
    <scope>NUCLEOTIDE SEQUENCE [LARGE SCALE GENOMIC DNA]</scope>
    <source>
        <strain evidence="3">cv. Amiga</strain>
    </source>
</reference>
<keyword evidence="3" id="KW-1185">Reference proteome</keyword>
<gene>
    <name evidence="2" type="ORF">Lalb_Chr10g0095491</name>
</gene>
<feature type="region of interest" description="Disordered" evidence="1">
    <location>
        <begin position="186"/>
        <end position="206"/>
    </location>
</feature>
<evidence type="ECO:0000313" key="3">
    <source>
        <dbReference type="Proteomes" id="UP000447434"/>
    </source>
</evidence>
<dbReference type="OrthoDB" id="667051at2759"/>
<dbReference type="AlphaFoldDB" id="A0A6A4PUD8"/>
<dbReference type="PANTHER" id="PTHR33095:SF81">
    <property type="entry name" value="OS07G0619500 PROTEIN"/>
    <property type="match status" value="1"/>
</dbReference>
<comment type="caution">
    <text evidence="2">The sequence shown here is derived from an EMBL/GenBank/DDBJ whole genome shotgun (WGS) entry which is preliminary data.</text>
</comment>
<name>A0A6A4PUD8_LUPAL</name>
<proteinExistence type="predicted"/>
<accession>A0A6A4PUD8</accession>
<dbReference type="EMBL" id="WOCE01000010">
    <property type="protein sequence ID" value="KAE9605267.1"/>
    <property type="molecule type" value="Genomic_DNA"/>
</dbReference>